<evidence type="ECO:0000313" key="3">
    <source>
        <dbReference type="EMBL" id="KJP84879.1"/>
    </source>
</evidence>
<evidence type="ECO:0000256" key="1">
    <source>
        <dbReference type="SAM" id="Coils"/>
    </source>
</evidence>
<feature type="compositionally biased region" description="Basic and acidic residues" evidence="2">
    <location>
        <begin position="611"/>
        <end position="620"/>
    </location>
</feature>
<gene>
    <name evidence="3" type="ORF">AK88_05485</name>
</gene>
<feature type="region of interest" description="Disordered" evidence="2">
    <location>
        <begin position="529"/>
        <end position="643"/>
    </location>
</feature>
<organism evidence="3 4">
    <name type="scientific">Plasmodium fragile</name>
    <dbReference type="NCBI Taxonomy" id="5857"/>
    <lineage>
        <taxon>Eukaryota</taxon>
        <taxon>Sar</taxon>
        <taxon>Alveolata</taxon>
        <taxon>Apicomplexa</taxon>
        <taxon>Aconoidasida</taxon>
        <taxon>Haemosporida</taxon>
        <taxon>Plasmodiidae</taxon>
        <taxon>Plasmodium</taxon>
        <taxon>Plasmodium (Plasmodium)</taxon>
    </lineage>
</organism>
<feature type="coiled-coil region" evidence="1">
    <location>
        <begin position="498"/>
        <end position="529"/>
    </location>
</feature>
<feature type="compositionally biased region" description="Basic and acidic residues" evidence="2">
    <location>
        <begin position="529"/>
        <end position="540"/>
    </location>
</feature>
<evidence type="ECO:0000256" key="2">
    <source>
        <dbReference type="SAM" id="MobiDB-lite"/>
    </source>
</evidence>
<keyword evidence="1" id="KW-0175">Coiled coil</keyword>
<name>A0A0D9QD20_PLAFR</name>
<feature type="compositionally biased region" description="Low complexity" evidence="2">
    <location>
        <begin position="253"/>
        <end position="266"/>
    </location>
</feature>
<sequence>MERIEEHVQLYGANCFNAGWEPYQRTHKAGQSVANVIRCTIMTGALFFMDPQKYIGQSINGKIALSKDEESELKCMVINVFEEILKEMECGKTSTRGLRYAWYTMKELGQLLGHDNPLIKGTCNYEQYGNRDAEQRFKLSAIKSALLGNRNVIQRMRKQGNPAVCNKPWAEYRAKWTKGNDEDDDTWNQRVLLKAMKEEKIIEAVKGVVQEIKEEVEKVDEMLKAGHQTVQPAAATPASEPKPVQGKPVATPSSSGAGTTKTVTKGKAGTVECDWKSALEKRKNAIFVKHGYHSEMKQKVEQVLNSFADYMTGNHENIEHLGANCDNKYWKDLQQHNSHKGQRVADVMRCRLMNTALWFANKEGEGEKDKETENMLRCELAITFGHLMKERYCQKQPSWKRGIEYAWEIMTQTGSNEYGGQALTGPVFDGRCKQCGYEGKQTALGIINGEMAEWLIQGGIMGEIAQIEERMECSKDWEQYQLELGKDGKITAKDEDGNKKVEAVKNEVKKEAREIVKRIEKKVQEELEKEFKTQDNDARNRKSGGAEAGATEDHGATGVAGAPASTDTSGEAKCKAGMGQGPQSSGAVVISTACTSDEDLGGGKAITDAIANDKTDDNPKSPDQQESTSPSSGFRVQGLGFRV</sequence>
<reference evidence="3 4" key="1">
    <citation type="submission" date="2014-03" db="EMBL/GenBank/DDBJ databases">
        <title>The Genome Sequence of Plasmodium fragile nilgiri.</title>
        <authorList>
            <consortium name="The Broad Institute Genomics Platform"/>
            <consortium name="The Broad Institute Genome Sequencing Center for Infectious Disease"/>
            <person name="Neafsey D."/>
            <person name="Duraisingh M."/>
            <person name="Young S.K."/>
            <person name="Zeng Q."/>
            <person name="Gargeya S."/>
            <person name="Abouelleil A."/>
            <person name="Alvarado L."/>
            <person name="Chapman S.B."/>
            <person name="Gainer-Dewar J."/>
            <person name="Goldberg J."/>
            <person name="Griggs A."/>
            <person name="Gujja S."/>
            <person name="Hansen M."/>
            <person name="Howarth C."/>
            <person name="Imamovic A."/>
            <person name="Larimer J."/>
            <person name="Pearson M."/>
            <person name="Poon T.W."/>
            <person name="Priest M."/>
            <person name="Roberts A."/>
            <person name="Saif S."/>
            <person name="Shea T."/>
            <person name="Sykes S."/>
            <person name="Wortman J."/>
            <person name="Nusbaum C."/>
            <person name="Birren B."/>
        </authorList>
    </citation>
    <scope>NUCLEOTIDE SEQUENCE [LARGE SCALE GENOMIC DNA]</scope>
    <source>
        <strain evidence="4">nilgiri</strain>
    </source>
</reference>
<protein>
    <recommendedName>
        <fullName evidence="5">Schizont-infected cell agglutination extracellular alpha domain-containing protein</fullName>
    </recommendedName>
</protein>
<dbReference type="Proteomes" id="UP000054561">
    <property type="component" value="Unassembled WGS sequence"/>
</dbReference>
<dbReference type="GeneID" id="24270799"/>
<dbReference type="AlphaFoldDB" id="A0A0D9QD20"/>
<accession>A0A0D9QD20</accession>
<evidence type="ECO:0008006" key="5">
    <source>
        <dbReference type="Google" id="ProtNLM"/>
    </source>
</evidence>
<feature type="region of interest" description="Disordered" evidence="2">
    <location>
        <begin position="228"/>
        <end position="266"/>
    </location>
</feature>
<dbReference type="EMBL" id="KQ001777">
    <property type="protein sequence ID" value="KJP84879.1"/>
    <property type="molecule type" value="Genomic_DNA"/>
</dbReference>
<proteinExistence type="predicted"/>
<evidence type="ECO:0000313" key="4">
    <source>
        <dbReference type="Proteomes" id="UP000054561"/>
    </source>
</evidence>
<feature type="compositionally biased region" description="Polar residues" evidence="2">
    <location>
        <begin position="621"/>
        <end position="634"/>
    </location>
</feature>
<dbReference type="RefSeq" id="XP_012338510.1">
    <property type="nucleotide sequence ID" value="XM_012483087.1"/>
</dbReference>
<dbReference type="VEuPathDB" id="PlasmoDB:AK88_05485"/>
<keyword evidence="4" id="KW-1185">Reference proteome</keyword>